<dbReference type="InterPro" id="IPR003806">
    <property type="entry name" value="ATP-grasp_PylC-type"/>
</dbReference>
<dbReference type="GO" id="GO:0005524">
    <property type="term" value="F:ATP binding"/>
    <property type="evidence" value="ECO:0007669"/>
    <property type="project" value="UniProtKB-UniRule"/>
</dbReference>
<dbReference type="InterPro" id="IPR013815">
    <property type="entry name" value="ATP_grasp_subdomain_1"/>
</dbReference>
<keyword evidence="1" id="KW-0067">ATP-binding</keyword>
<gene>
    <name evidence="3" type="ORF">J2Z56_003568</name>
    <name evidence="4" type="ORF">J2Z57_003631</name>
</gene>
<proteinExistence type="predicted"/>
<dbReference type="Gene3D" id="3.30.1490.20">
    <property type="entry name" value="ATP-grasp fold, A domain"/>
    <property type="match status" value="1"/>
</dbReference>
<dbReference type="Gene3D" id="3.30.470.20">
    <property type="entry name" value="ATP-grasp fold, B domain"/>
    <property type="match status" value="1"/>
</dbReference>
<dbReference type="InterPro" id="IPR011761">
    <property type="entry name" value="ATP-grasp"/>
</dbReference>
<dbReference type="GO" id="GO:0046872">
    <property type="term" value="F:metal ion binding"/>
    <property type="evidence" value="ECO:0007669"/>
    <property type="project" value="InterPro"/>
</dbReference>
<dbReference type="Proteomes" id="UP001138672">
    <property type="component" value="Unassembled WGS sequence"/>
</dbReference>
<feature type="domain" description="ATP-grasp" evidence="2">
    <location>
        <begin position="126"/>
        <end position="308"/>
    </location>
</feature>
<protein>
    <submittedName>
        <fullName evidence="3">ATP-grasp superfamily ATP-dependent carboligase</fullName>
    </submittedName>
</protein>
<dbReference type="Proteomes" id="UP001231587">
    <property type="component" value="Unassembled WGS sequence"/>
</dbReference>
<evidence type="ECO:0000259" key="2">
    <source>
        <dbReference type="PROSITE" id="PS50975"/>
    </source>
</evidence>
<organism evidence="3 5">
    <name type="scientific">Formosa algae</name>
    <dbReference type="NCBI Taxonomy" id="225843"/>
    <lineage>
        <taxon>Bacteria</taxon>
        <taxon>Pseudomonadati</taxon>
        <taxon>Bacteroidota</taxon>
        <taxon>Flavobacteriia</taxon>
        <taxon>Flavobacteriales</taxon>
        <taxon>Flavobacteriaceae</taxon>
        <taxon>Formosa</taxon>
    </lineage>
</organism>
<name>A0A9X0YN60_9FLAO</name>
<dbReference type="Pfam" id="PF02655">
    <property type="entry name" value="ATP-grasp_3"/>
    <property type="match status" value="1"/>
</dbReference>
<dbReference type="AlphaFoldDB" id="A0A9X0YN60"/>
<dbReference type="RefSeq" id="WP_209542149.1">
    <property type="nucleotide sequence ID" value="NZ_JAGGJQ010000013.1"/>
</dbReference>
<dbReference type="SUPFAM" id="SSF56059">
    <property type="entry name" value="Glutathione synthetase ATP-binding domain-like"/>
    <property type="match status" value="1"/>
</dbReference>
<keyword evidence="6" id="KW-1185">Reference proteome</keyword>
<dbReference type="EMBL" id="JAGGJQ010000013">
    <property type="protein sequence ID" value="MBP1841630.1"/>
    <property type="molecule type" value="Genomic_DNA"/>
</dbReference>
<reference evidence="3" key="1">
    <citation type="submission" date="2021-03" db="EMBL/GenBank/DDBJ databases">
        <title>Genomic Encyclopedia of Type Strains, Phase IV (KMG-IV): sequencing the most valuable type-strain genomes for metagenomic binning, comparative biology and taxonomic classification.</title>
        <authorList>
            <person name="Goeker M."/>
        </authorList>
    </citation>
    <scope>NUCLEOTIDE SEQUENCE</scope>
    <source>
        <strain evidence="3">DSM 15523</strain>
        <strain evidence="4 6">DSM 16476</strain>
    </source>
</reference>
<evidence type="ECO:0000313" key="5">
    <source>
        <dbReference type="Proteomes" id="UP001138672"/>
    </source>
</evidence>
<dbReference type="EMBL" id="JAUSUU010000014">
    <property type="protein sequence ID" value="MDQ0337169.1"/>
    <property type="molecule type" value="Genomic_DNA"/>
</dbReference>
<comment type="caution">
    <text evidence="3">The sequence shown here is derived from an EMBL/GenBank/DDBJ whole genome shotgun (WGS) entry which is preliminary data.</text>
</comment>
<evidence type="ECO:0000313" key="6">
    <source>
        <dbReference type="Proteomes" id="UP001231587"/>
    </source>
</evidence>
<accession>A0A9X0YN60</accession>
<evidence type="ECO:0000313" key="4">
    <source>
        <dbReference type="EMBL" id="MDQ0337169.1"/>
    </source>
</evidence>
<evidence type="ECO:0000256" key="1">
    <source>
        <dbReference type="PROSITE-ProRule" id="PRU00409"/>
    </source>
</evidence>
<sequence>MRNTQGKTSVLIPDGENLLTLSVINCLAATKRYKIYVMSTLEYTPTRFSRHVHHFSYVSKPKTAEAWMTIIDSEVDTYDIDFIMPVSEPGIRKLIANKHLLKASEKLMLVTDLSTFDTANNKALLSEHLQAFNIPHPKSCLVSNLSELDTVKALHFPIISKPTVGFGGGKHIHIFKDMAAFKTHFKTNSFLGTHIVQEYIEGYDIDCSVLCKAGEVLAYTIQKGVVNNSSDFAPAYAHVFLQKPKLFAVVQKLIQTLGWSGIAHIDLRFDVNTQDFKVIEINPRYWLSLEASLHAGINFPDLHHKLSIGETFTAPECNESTYYSLTGVKLKVKQGKSVLFRWKFLKTDTAIQFFLKDPVPILYKFFALRFGNVNAVHNFDE</sequence>
<evidence type="ECO:0000313" key="3">
    <source>
        <dbReference type="EMBL" id="MBP1841630.1"/>
    </source>
</evidence>
<keyword evidence="1" id="KW-0547">Nucleotide-binding</keyword>
<dbReference type="PROSITE" id="PS50975">
    <property type="entry name" value="ATP_GRASP"/>
    <property type="match status" value="1"/>
</dbReference>